<dbReference type="STRING" id="633147.Olsu_1468"/>
<feature type="domain" description="3-octaprenyl-4-hydroxybenzoate carboxy-lyase-like C-terminal" evidence="3">
    <location>
        <begin position="322"/>
        <end position="446"/>
    </location>
</feature>
<dbReference type="Proteomes" id="UP000000333">
    <property type="component" value="Chromosome"/>
</dbReference>
<dbReference type="Pfam" id="PF01977">
    <property type="entry name" value="UbiD"/>
    <property type="match status" value="1"/>
</dbReference>
<feature type="domain" description="3-octaprenyl-4-hydroxybenzoate carboxy-lyase-like N-terminal" evidence="2">
    <location>
        <begin position="13"/>
        <end position="90"/>
    </location>
</feature>
<sequence length="484" mass="53465">MAQKAYQDLRGFLKTLEKEGQLVRITDEVLPEPDIGSAGRAASRMTNGPAVMFDNIKGYGPGHPVVTNVHGSWANHALMMGMPKTATTKEQFLELNRRWDLYPVKPNVVKREDAPCKENSLDGDEVNLFDLLPLYRINEQDGGMFIGKPATVTADPDDPGNFDKMNVGTYRIQVKGPNRIGMQCLAMHDIAKQLRAAEAKNERFPFAIALGNAPLITFMASTPIGYDQNEYEFVGALNGGVPCDIVKSDLYDHLYVPAGSEVILEGYIDPRVRTCEGPFGEFPGSYSGCRAQCEGVITHVTYRTSPIFENIYLGMPWTEIDYLMALNTSVPIYKQLHGEGFPEVVAVNAMYTHGFTEIVSIKPRYGGHAMGAAFKLLSTPHAMPYCHNVILVDGYVDPFDLNQVMWALSTRVRPDKDVKVIQNCAGMPLNPSEETPGMTAKLIIDATIPVDPEPLPRTVELLKDPAKSEEYATIIADLMSKNNE</sequence>
<protein>
    <submittedName>
        <fullName evidence="4">UbiD family decarboxylase</fullName>
    </submittedName>
</protein>
<dbReference type="InterPro" id="IPR002830">
    <property type="entry name" value="UbiD"/>
</dbReference>
<gene>
    <name evidence="4" type="ordered locus">Olsu_1468</name>
</gene>
<dbReference type="EMBL" id="CP002106">
    <property type="protein sequence ID" value="ADK68569.1"/>
    <property type="molecule type" value="Genomic_DNA"/>
</dbReference>
<dbReference type="SUPFAM" id="SSF50475">
    <property type="entry name" value="FMN-binding split barrel"/>
    <property type="match status" value="1"/>
</dbReference>
<dbReference type="InterPro" id="IPR049383">
    <property type="entry name" value="UbiD-like_N"/>
</dbReference>
<evidence type="ECO:0000313" key="4">
    <source>
        <dbReference type="EMBL" id="ADK68569.1"/>
    </source>
</evidence>
<accession>E1QWR6</accession>
<dbReference type="Gene3D" id="3.40.1670.10">
    <property type="entry name" value="UbiD C-terminal domain-like"/>
    <property type="match status" value="1"/>
</dbReference>
<dbReference type="InterPro" id="IPR049381">
    <property type="entry name" value="UbiD-like_C"/>
</dbReference>
<dbReference type="NCBIfam" id="NF041204">
    <property type="entry name" value="VdcC"/>
    <property type="match status" value="1"/>
</dbReference>
<dbReference type="RefSeq" id="WP_013252321.1">
    <property type="nucleotide sequence ID" value="NC_014363.1"/>
</dbReference>
<dbReference type="GO" id="GO:0008694">
    <property type="term" value="F:4-hydroxy-3-polyprenylbenzoate decarboxylase activity"/>
    <property type="evidence" value="ECO:0007669"/>
    <property type="project" value="TreeGrafter"/>
</dbReference>
<proteinExistence type="predicted"/>
<evidence type="ECO:0000259" key="3">
    <source>
        <dbReference type="Pfam" id="PF20696"/>
    </source>
</evidence>
<dbReference type="AlphaFoldDB" id="E1QWR6"/>
<evidence type="ECO:0000259" key="2">
    <source>
        <dbReference type="Pfam" id="PF20695"/>
    </source>
</evidence>
<organism evidence="4 5">
    <name type="scientific">Olsenella uli (strain ATCC 49627 / DSM 7084 / CCUG 31166 / CIP 109912 / JCM 12494 / LMG 11480 / NCIMB 702895 / VPI D76D-27C)</name>
    <name type="common">Lactobacillus uli</name>
    <dbReference type="NCBI Taxonomy" id="633147"/>
    <lineage>
        <taxon>Bacteria</taxon>
        <taxon>Bacillati</taxon>
        <taxon>Actinomycetota</taxon>
        <taxon>Coriobacteriia</taxon>
        <taxon>Coriobacteriales</taxon>
        <taxon>Atopobiaceae</taxon>
        <taxon>Olsenella</taxon>
    </lineage>
</organism>
<dbReference type="SUPFAM" id="SSF143968">
    <property type="entry name" value="UbiD C-terminal domain-like"/>
    <property type="match status" value="1"/>
</dbReference>
<dbReference type="InterPro" id="IPR048304">
    <property type="entry name" value="UbiD_Rift_dom"/>
</dbReference>
<dbReference type="InterPro" id="IPR053417">
    <property type="entry name" value="PAD_UbiD-like"/>
</dbReference>
<feature type="domain" description="3-octaprenyl-4-hydroxybenzoate carboxy-lyase-like Rift-related" evidence="1">
    <location>
        <begin position="108"/>
        <end position="316"/>
    </location>
</feature>
<dbReference type="Pfam" id="PF20696">
    <property type="entry name" value="UbiD_C"/>
    <property type="match status" value="1"/>
</dbReference>
<evidence type="ECO:0000313" key="5">
    <source>
        <dbReference type="Proteomes" id="UP000000333"/>
    </source>
</evidence>
<evidence type="ECO:0000259" key="1">
    <source>
        <dbReference type="Pfam" id="PF01977"/>
    </source>
</evidence>
<dbReference type="NCBIfam" id="TIGR00148">
    <property type="entry name" value="UbiD family decarboxylase"/>
    <property type="match status" value="1"/>
</dbReference>
<dbReference type="eggNOG" id="COG0043">
    <property type="taxonomic scope" value="Bacteria"/>
</dbReference>
<dbReference type="PANTHER" id="PTHR30108">
    <property type="entry name" value="3-OCTAPRENYL-4-HYDROXYBENZOATE CARBOXY-LYASE-RELATED"/>
    <property type="match status" value="1"/>
</dbReference>
<dbReference type="OrthoDB" id="9809841at2"/>
<dbReference type="GO" id="GO:0006744">
    <property type="term" value="P:ubiquinone biosynthetic process"/>
    <property type="evidence" value="ECO:0007669"/>
    <property type="project" value="TreeGrafter"/>
</dbReference>
<dbReference type="Pfam" id="PF20695">
    <property type="entry name" value="UbiD_N"/>
    <property type="match status" value="1"/>
</dbReference>
<dbReference type="GeneID" id="78512859"/>
<dbReference type="KEGG" id="ols:Olsu_1468"/>
<reference evidence="4 5" key="1">
    <citation type="journal article" date="2010" name="Stand. Genomic Sci.">
        <title>Complete genome sequence of Olsenella uli type strain (VPI D76D-27C).</title>
        <authorList>
            <person name="Goker M."/>
            <person name="Held B."/>
            <person name="Lucas S."/>
            <person name="Nolan M."/>
            <person name="Yasawong M."/>
            <person name="Glavina Del Rio T."/>
            <person name="Tice H."/>
            <person name="Cheng J.F."/>
            <person name="Bruce D."/>
            <person name="Detter J.C."/>
            <person name="Tapia R."/>
            <person name="Han C."/>
            <person name="Goodwin L."/>
            <person name="Pitluck S."/>
            <person name="Liolios K."/>
            <person name="Ivanova N."/>
            <person name="Mavromatis K."/>
            <person name="Mikhailova N."/>
            <person name="Pati A."/>
            <person name="Chen A."/>
            <person name="Palaniappan K."/>
            <person name="Land M."/>
            <person name="Hauser L."/>
            <person name="Chang Y.J."/>
            <person name="Jeffries C.D."/>
            <person name="Rohde M."/>
            <person name="Sikorski J."/>
            <person name="Pukall R."/>
            <person name="Woyke T."/>
            <person name="Bristow J."/>
            <person name="Eisen J.A."/>
            <person name="Markowitz V."/>
            <person name="Hugenholtz P."/>
            <person name="Kyrpides N.C."/>
            <person name="Klenk H.P."/>
            <person name="Lapidus A."/>
        </authorList>
    </citation>
    <scope>NUCLEOTIDE SEQUENCE [LARGE SCALE GENOMIC DNA]</scope>
    <source>
        <strain evidence="5">ATCC 49627 / DSM 7084 / CIP 109912 / JCM 12494 / NCIMB 702895 / VPI D76D-27C</strain>
    </source>
</reference>
<dbReference type="PANTHER" id="PTHR30108:SF17">
    <property type="entry name" value="FERULIC ACID DECARBOXYLASE 1"/>
    <property type="match status" value="1"/>
</dbReference>
<name>E1QWR6_OLSUV</name>
<keyword evidence="5" id="KW-1185">Reference proteome</keyword>
<dbReference type="PATRIC" id="fig|633147.7.peg.54"/>
<dbReference type="HOGENOM" id="CLU_023348_3_2_11"/>
<dbReference type="GO" id="GO:0005829">
    <property type="term" value="C:cytosol"/>
    <property type="evidence" value="ECO:0007669"/>
    <property type="project" value="TreeGrafter"/>
</dbReference>